<dbReference type="KEGG" id="crv:A357_022"/>
<dbReference type="SUPFAM" id="SSF46934">
    <property type="entry name" value="UBA-like"/>
    <property type="match status" value="1"/>
</dbReference>
<protein>
    <submittedName>
        <fullName evidence="1">Putative elongation factor EF-Ts</fullName>
    </submittedName>
</protein>
<keyword evidence="1" id="KW-0648">Protein biosynthesis</keyword>
<accession>J3YQL1</accession>
<dbReference type="AlphaFoldDB" id="J3YQL1"/>
<dbReference type="STRING" id="1202540.A357_022"/>
<proteinExistence type="predicted"/>
<dbReference type="Proteomes" id="UP000003935">
    <property type="component" value="Chromosome"/>
</dbReference>
<evidence type="ECO:0000313" key="2">
    <source>
        <dbReference type="Proteomes" id="UP000003935"/>
    </source>
</evidence>
<dbReference type="RefSeq" id="WP_014887547.1">
    <property type="nucleotide sequence ID" value="NC_018418.1"/>
</dbReference>
<reference evidence="1 2" key="1">
    <citation type="journal article" date="2012" name="Mol. Biol. Evol.">
        <title>Genome reduction and co-evolution between the primary and secondary bacterial symbionts of psyllids.</title>
        <authorList>
            <person name="Sloan D.B."/>
            <person name="Moran N.A."/>
        </authorList>
    </citation>
    <scope>NUCLEOTIDE SEQUENCE [LARGE SCALE GENOMIC DNA]</scope>
    <source>
        <strain evidence="1 2">PC</strain>
    </source>
</reference>
<keyword evidence="1" id="KW-0251">Elongation factor</keyword>
<sequence length="209" mass="25094">MLNLIIQLRKKTGISINLCKNFLIKNNWNFNNTIKYIEKNKTKSIKKLNNYSVISLIKNKKIYVLKISYNSIIINNSNIIKNLINNFENQCINKKIIIKILKILSIKLNENVFLEFYFNLINKNLELYNHKNLLMCLVKLKNCNILSEKRDLCYQIISKKIKFIKLKKCIFSIYNQNNIKTNIKFDKFLINEISYFIYINNKKIKFLYE</sequence>
<evidence type="ECO:0000313" key="1">
    <source>
        <dbReference type="EMBL" id="AFP84248.1"/>
    </source>
</evidence>
<dbReference type="EMBL" id="CP003545">
    <property type="protein sequence ID" value="AFP84248.1"/>
    <property type="molecule type" value="Genomic_DNA"/>
</dbReference>
<dbReference type="GO" id="GO:0003746">
    <property type="term" value="F:translation elongation factor activity"/>
    <property type="evidence" value="ECO:0007669"/>
    <property type="project" value="UniProtKB-KW"/>
</dbReference>
<dbReference type="InterPro" id="IPR009060">
    <property type="entry name" value="UBA-like_sf"/>
</dbReference>
<name>J3YQL1_CARRU</name>
<gene>
    <name evidence="1" type="primary">tsf</name>
    <name evidence="1" type="ORF">A357_022</name>
</gene>
<dbReference type="PATRIC" id="fig|1202540.3.peg.22"/>
<dbReference type="Gene3D" id="1.10.8.10">
    <property type="entry name" value="DNA helicase RuvA subunit, C-terminal domain"/>
    <property type="match status" value="1"/>
</dbReference>
<dbReference type="HOGENOM" id="CLU_1318964_0_0_6"/>
<organism evidence="1 2">
    <name type="scientific">Candidatus Carsonella ruddii PC isolate NHV</name>
    <dbReference type="NCBI Taxonomy" id="1202540"/>
    <lineage>
        <taxon>Bacteria</taxon>
        <taxon>Pseudomonadati</taxon>
        <taxon>Pseudomonadota</taxon>
        <taxon>Gammaproteobacteria</taxon>
        <taxon>Oceanospirillales</taxon>
        <taxon>Halomonadaceae</taxon>
        <taxon>Zymobacter group</taxon>
        <taxon>Candidatus Carsonella</taxon>
    </lineage>
</organism>